<proteinExistence type="inferred from homology"/>
<evidence type="ECO:0000256" key="8">
    <source>
        <dbReference type="ARBA" id="ARBA00049309"/>
    </source>
</evidence>
<reference evidence="9" key="1">
    <citation type="journal article" date="2020" name="mSystems">
        <title>Genome- and Community-Level Interaction Insights into Carbon Utilization and Element Cycling Functions of Hydrothermarchaeota in Hydrothermal Sediment.</title>
        <authorList>
            <person name="Zhou Z."/>
            <person name="Liu Y."/>
            <person name="Xu W."/>
            <person name="Pan J."/>
            <person name="Luo Z.H."/>
            <person name="Li M."/>
        </authorList>
    </citation>
    <scope>NUCLEOTIDE SEQUENCE [LARGE SCALE GENOMIC DNA]</scope>
    <source>
        <strain evidence="9">SpSt-897</strain>
    </source>
</reference>
<keyword evidence="5" id="KW-0210">Decarboxylase</keyword>
<comment type="cofactor">
    <cofactor evidence="1">
        <name>pyruvate</name>
        <dbReference type="ChEBI" id="CHEBI:15361"/>
    </cofactor>
</comment>
<keyword evidence="6 9" id="KW-0456">Lyase</keyword>
<dbReference type="EMBL" id="DTMF01000330">
    <property type="protein sequence ID" value="HGF35419.1"/>
    <property type="molecule type" value="Genomic_DNA"/>
</dbReference>
<evidence type="ECO:0000256" key="7">
    <source>
        <dbReference type="ARBA" id="ARBA00023317"/>
    </source>
</evidence>
<evidence type="ECO:0000256" key="1">
    <source>
        <dbReference type="ARBA" id="ARBA00001928"/>
    </source>
</evidence>
<dbReference type="Pfam" id="PF01862">
    <property type="entry name" value="PvlArgDC"/>
    <property type="match status" value="1"/>
</dbReference>
<evidence type="ECO:0000256" key="3">
    <source>
        <dbReference type="ARBA" id="ARBA00012426"/>
    </source>
</evidence>
<dbReference type="SUPFAM" id="SSF56271">
    <property type="entry name" value="Pyruvoyl-dependent histidine and arginine decarboxylases"/>
    <property type="match status" value="1"/>
</dbReference>
<evidence type="ECO:0000256" key="2">
    <source>
        <dbReference type="ARBA" id="ARBA00008611"/>
    </source>
</evidence>
<dbReference type="Gene3D" id="3.50.20.10">
    <property type="entry name" value="Pyruvoyl-Dependent Histidine Decarboxylase, subunit B"/>
    <property type="match status" value="1"/>
</dbReference>
<keyword evidence="7" id="KW-0670">Pyruvate</keyword>
<evidence type="ECO:0000256" key="4">
    <source>
        <dbReference type="ARBA" id="ARBA00014727"/>
    </source>
</evidence>
<dbReference type="InterPro" id="IPR016105">
    <property type="entry name" value="Pyr-dep_his/arg-deCO2ase_sand"/>
</dbReference>
<evidence type="ECO:0000313" key="9">
    <source>
        <dbReference type="EMBL" id="HGF35419.1"/>
    </source>
</evidence>
<sequence>MDTIRKITVHPFVPKAVFLTKGVGIHSERLNSFEEALREARISAFNLVTVSSIVPPNCQLLDIEEGLKLLSPGQLTFSVMSRCDSDEEGRLMAAAVAILIPENPADYGYISEFHAYGMEAEEVEDWVCDQAAELYASAKGLKINWKRAWSAEYEKYTLEERSFSPKCVVSMARGQKSKGVTAVAAAVFIF</sequence>
<evidence type="ECO:0000256" key="6">
    <source>
        <dbReference type="ARBA" id="ARBA00023239"/>
    </source>
</evidence>
<dbReference type="SFLD" id="SFLDS00055">
    <property type="entry name" value="Pyruvoyl-Dependent_Histidine/A"/>
    <property type="match status" value="1"/>
</dbReference>
<dbReference type="GO" id="GO:0008792">
    <property type="term" value="F:arginine decarboxylase activity"/>
    <property type="evidence" value="ECO:0007669"/>
    <property type="project" value="UniProtKB-EC"/>
</dbReference>
<comment type="caution">
    <text evidence="9">The sequence shown here is derived from an EMBL/GenBank/DDBJ whole genome shotgun (WGS) entry which is preliminary data.</text>
</comment>
<dbReference type="HAMAP" id="MF_01404">
    <property type="entry name" value="PvlArgDC"/>
    <property type="match status" value="1"/>
</dbReference>
<gene>
    <name evidence="9" type="ORF">ENW96_13745</name>
</gene>
<name>A0A7C3V9E0_9BACT</name>
<dbReference type="SFLD" id="SFLDG01170">
    <property type="entry name" value="Pyruvoyl-dependent_arginine_de"/>
    <property type="match status" value="1"/>
</dbReference>
<dbReference type="InterPro" id="IPR016104">
    <property type="entry name" value="Pyr-dep_his/arg-deCO2ase"/>
</dbReference>
<dbReference type="EC" id="4.1.1.19" evidence="3"/>
<dbReference type="PANTHER" id="PTHR40438">
    <property type="entry name" value="PYRUVOYL-DEPENDENT ARGININE DECARBOXYLASE"/>
    <property type="match status" value="1"/>
</dbReference>
<dbReference type="GO" id="GO:0006527">
    <property type="term" value="P:L-arginine catabolic process"/>
    <property type="evidence" value="ECO:0007669"/>
    <property type="project" value="InterPro"/>
</dbReference>
<dbReference type="AlphaFoldDB" id="A0A7C3V9E0"/>
<dbReference type="InterPro" id="IPR002724">
    <property type="entry name" value="Pyruvoyl-dep_arg_deCO2ase"/>
</dbReference>
<protein>
    <recommendedName>
        <fullName evidence="4">Pyruvoyl-dependent arginine decarboxylase AaxB</fullName>
        <ecNumber evidence="3">4.1.1.19</ecNumber>
    </recommendedName>
</protein>
<dbReference type="PIRSF" id="PIRSF005216">
    <property type="entry name" value="Pyruvoyl-dep_arg_deCO2ase"/>
    <property type="match status" value="1"/>
</dbReference>
<evidence type="ECO:0000256" key="5">
    <source>
        <dbReference type="ARBA" id="ARBA00022793"/>
    </source>
</evidence>
<dbReference type="NCBIfam" id="TIGR00286">
    <property type="entry name" value="pyruvoyl-dependent arginine decarboxylase"/>
    <property type="match status" value="1"/>
</dbReference>
<dbReference type="PANTHER" id="PTHR40438:SF1">
    <property type="entry name" value="PYRUVOYL-DEPENDENT ARGININE DECARBOXYLASE"/>
    <property type="match status" value="1"/>
</dbReference>
<comment type="catalytic activity">
    <reaction evidence="8">
        <text>L-arginine + H(+) = agmatine + CO2</text>
        <dbReference type="Rhea" id="RHEA:17641"/>
        <dbReference type="ChEBI" id="CHEBI:15378"/>
        <dbReference type="ChEBI" id="CHEBI:16526"/>
        <dbReference type="ChEBI" id="CHEBI:32682"/>
        <dbReference type="ChEBI" id="CHEBI:58145"/>
        <dbReference type="EC" id="4.1.1.19"/>
    </reaction>
</comment>
<accession>A0A7C3V9E0</accession>
<organism evidence="9">
    <name type="scientific">Desulfobacca acetoxidans</name>
    <dbReference type="NCBI Taxonomy" id="60893"/>
    <lineage>
        <taxon>Bacteria</taxon>
        <taxon>Pseudomonadati</taxon>
        <taxon>Thermodesulfobacteriota</taxon>
        <taxon>Desulfobaccia</taxon>
        <taxon>Desulfobaccales</taxon>
        <taxon>Desulfobaccaceae</taxon>
        <taxon>Desulfobacca</taxon>
    </lineage>
</organism>
<comment type="similarity">
    <text evidence="2">Belongs to the pyruvoyl-dependent arginine decarboxylase family.</text>
</comment>